<dbReference type="Pfam" id="PF13673">
    <property type="entry name" value="Acetyltransf_10"/>
    <property type="match status" value="1"/>
</dbReference>
<keyword evidence="1" id="KW-0808">Transferase</keyword>
<evidence type="ECO:0000313" key="5">
    <source>
        <dbReference type="Proteomes" id="UP000199372"/>
    </source>
</evidence>
<name>A0A1H8FGP8_9RHOB</name>
<dbReference type="Proteomes" id="UP000199372">
    <property type="component" value="Unassembled WGS sequence"/>
</dbReference>
<keyword evidence="2" id="KW-0012">Acyltransferase</keyword>
<dbReference type="PROSITE" id="PS51186">
    <property type="entry name" value="GNAT"/>
    <property type="match status" value="1"/>
</dbReference>
<dbReference type="Gene3D" id="3.40.630.30">
    <property type="match status" value="1"/>
</dbReference>
<evidence type="ECO:0000256" key="1">
    <source>
        <dbReference type="ARBA" id="ARBA00022679"/>
    </source>
</evidence>
<dbReference type="SUPFAM" id="SSF55729">
    <property type="entry name" value="Acyl-CoA N-acyltransferases (Nat)"/>
    <property type="match status" value="1"/>
</dbReference>
<dbReference type="RefSeq" id="WP_073127185.1">
    <property type="nucleotide sequence ID" value="NZ_FOCM01000003.1"/>
</dbReference>
<dbReference type="OrthoDB" id="9796171at2"/>
<evidence type="ECO:0000259" key="3">
    <source>
        <dbReference type="PROSITE" id="PS51186"/>
    </source>
</evidence>
<dbReference type="InterPro" id="IPR000182">
    <property type="entry name" value="GNAT_dom"/>
</dbReference>
<dbReference type="PANTHER" id="PTHR43877:SF2">
    <property type="entry name" value="AMINOALKYLPHOSPHONATE N-ACETYLTRANSFERASE-RELATED"/>
    <property type="match status" value="1"/>
</dbReference>
<sequence length="139" mass="15434">MTVLVDITDDIDACRELRRVVFIEEQKISEADEYDDRDGDAIHMLARQDGLDVGTARMFIEDDVAKVGRVCVLHPLRGTGIGGQIMEHAIGVARARGAARMKVSSQVHVIPFYRGLGFEPDGPIYDDAGIPHRDMWLSL</sequence>
<dbReference type="CDD" id="cd04301">
    <property type="entry name" value="NAT_SF"/>
    <property type="match status" value="1"/>
</dbReference>
<dbReference type="PANTHER" id="PTHR43877">
    <property type="entry name" value="AMINOALKYLPHOSPHONATE N-ACETYLTRANSFERASE-RELATED-RELATED"/>
    <property type="match status" value="1"/>
</dbReference>
<evidence type="ECO:0000313" key="4">
    <source>
        <dbReference type="EMBL" id="SEN30802.1"/>
    </source>
</evidence>
<dbReference type="InterPro" id="IPR016181">
    <property type="entry name" value="Acyl_CoA_acyltransferase"/>
</dbReference>
<accession>A0A1H8FGP8</accession>
<reference evidence="5" key="1">
    <citation type="submission" date="2016-10" db="EMBL/GenBank/DDBJ databases">
        <authorList>
            <person name="Varghese N."/>
            <person name="Submissions S."/>
        </authorList>
    </citation>
    <scope>NUCLEOTIDE SEQUENCE [LARGE SCALE GENOMIC DNA]</scope>
    <source>
        <strain evidence="5">DSM 26893</strain>
    </source>
</reference>
<gene>
    <name evidence="4" type="ORF">SAMN04488011_103332</name>
</gene>
<dbReference type="AlphaFoldDB" id="A0A1H8FGP8"/>
<dbReference type="InterPro" id="IPR050832">
    <property type="entry name" value="Bact_Acetyltransf"/>
</dbReference>
<keyword evidence="5" id="KW-1185">Reference proteome</keyword>
<evidence type="ECO:0000256" key="2">
    <source>
        <dbReference type="ARBA" id="ARBA00023315"/>
    </source>
</evidence>
<protein>
    <submittedName>
        <fullName evidence="4">ElaA protein</fullName>
    </submittedName>
</protein>
<feature type="domain" description="N-acetyltransferase" evidence="3">
    <location>
        <begin position="1"/>
        <end position="139"/>
    </location>
</feature>
<proteinExistence type="predicted"/>
<dbReference type="GO" id="GO:0016747">
    <property type="term" value="F:acyltransferase activity, transferring groups other than amino-acyl groups"/>
    <property type="evidence" value="ECO:0007669"/>
    <property type="project" value="InterPro"/>
</dbReference>
<organism evidence="4 5">
    <name type="scientific">Palleronia pelagia</name>
    <dbReference type="NCBI Taxonomy" id="387096"/>
    <lineage>
        <taxon>Bacteria</taxon>
        <taxon>Pseudomonadati</taxon>
        <taxon>Pseudomonadota</taxon>
        <taxon>Alphaproteobacteria</taxon>
        <taxon>Rhodobacterales</taxon>
        <taxon>Roseobacteraceae</taxon>
        <taxon>Palleronia</taxon>
    </lineage>
</organism>
<dbReference type="EMBL" id="FOCM01000003">
    <property type="protein sequence ID" value="SEN30802.1"/>
    <property type="molecule type" value="Genomic_DNA"/>
</dbReference>